<feature type="transmembrane region" description="Helical" evidence="1">
    <location>
        <begin position="41"/>
        <end position="60"/>
    </location>
</feature>
<accession>Q1IUM9</accession>
<evidence type="ECO:0008006" key="4">
    <source>
        <dbReference type="Google" id="ProtNLM"/>
    </source>
</evidence>
<reference evidence="2 3" key="1">
    <citation type="journal article" date="2009" name="Appl. Environ. Microbiol.">
        <title>Three genomes from the phylum Acidobacteria provide insight into the lifestyles of these microorganisms in soils.</title>
        <authorList>
            <person name="Ward N.L."/>
            <person name="Challacombe J.F."/>
            <person name="Janssen P.H."/>
            <person name="Henrissat B."/>
            <person name="Coutinho P.M."/>
            <person name="Wu M."/>
            <person name="Xie G."/>
            <person name="Haft D.H."/>
            <person name="Sait M."/>
            <person name="Badger J."/>
            <person name="Barabote R.D."/>
            <person name="Bradley B."/>
            <person name="Brettin T.S."/>
            <person name="Brinkac L.M."/>
            <person name="Bruce D."/>
            <person name="Creasy T."/>
            <person name="Daugherty S.C."/>
            <person name="Davidsen T.M."/>
            <person name="DeBoy R.T."/>
            <person name="Detter J.C."/>
            <person name="Dodson R.J."/>
            <person name="Durkin A.S."/>
            <person name="Ganapathy A."/>
            <person name="Gwinn-Giglio M."/>
            <person name="Han C.S."/>
            <person name="Khouri H."/>
            <person name="Kiss H."/>
            <person name="Kothari S.P."/>
            <person name="Madupu R."/>
            <person name="Nelson K.E."/>
            <person name="Nelson W.C."/>
            <person name="Paulsen I."/>
            <person name="Penn K."/>
            <person name="Ren Q."/>
            <person name="Rosovitz M.J."/>
            <person name="Selengut J.D."/>
            <person name="Shrivastava S."/>
            <person name="Sullivan S.A."/>
            <person name="Tapia R."/>
            <person name="Thompson L.S."/>
            <person name="Watkins K.L."/>
            <person name="Yang Q."/>
            <person name="Yu C."/>
            <person name="Zafar N."/>
            <person name="Zhou L."/>
            <person name="Kuske C.R."/>
        </authorList>
    </citation>
    <scope>NUCLEOTIDE SEQUENCE [LARGE SCALE GENOMIC DNA]</scope>
    <source>
        <strain evidence="2 3">Ellin345</strain>
    </source>
</reference>
<evidence type="ECO:0000256" key="1">
    <source>
        <dbReference type="SAM" id="Phobius"/>
    </source>
</evidence>
<dbReference type="EMBL" id="CP000360">
    <property type="protein sequence ID" value="ABF39421.1"/>
    <property type="molecule type" value="Genomic_DNA"/>
</dbReference>
<proteinExistence type="predicted"/>
<name>Q1IUM9_KORVE</name>
<evidence type="ECO:0000313" key="2">
    <source>
        <dbReference type="EMBL" id="ABF39421.1"/>
    </source>
</evidence>
<dbReference type="Gene3D" id="2.60.40.10">
    <property type="entry name" value="Immunoglobulins"/>
    <property type="match status" value="1"/>
</dbReference>
<sequence>MRAQSCCIAHALDIQSPPSHRLQVPTLVSISRCEETAMRKLAGITVVLTVVFAAWSALAATPATMVTPVAGSKFAGANVTFTWNAGAGVSQYSLYIGTTPGAHDLAFVSTGVSTTTTVNGLPTDGRNIYVTLYSLIAGVWQGNRYSYFASGAGVAATMTAPAAGSKLAGASVTFSWNTGAGISQYSLYVGNTKGAHDIAFSSGNVTSKLVNGLPTDGRMVYVTLYSLNGSTWLRNYYTYVASGVGVGAVMSSPAPGSTFANSAANFSWTNGTGVSEYSLYVGSTPGAHDIAYVNAGSIPLATVTNLPTNGSTVYINLYSLNGATWLRNSYTYTAAAAPSKRVAWIPDFYGETLQVRIGTGAGAIATSVNLPTCNPNSVAVNSDKAYVVCSAFEANPDKILVYDATVIRASAGGVLAISPTKTITSAQFNSLIGIAFDAGNNLWVASYGNHQINEITAAELAKASPTATAELVHSPDNPVTLTFDSSGGMWVSGQYSGGIVLHFPSSQIHSGSGATPDYCLATTDLGAGCQFVDGIFLNPEGLALYNGDVWVANNATGAAGEVPGRQLVDLKFNAGNVTVNGTFGDPTAAAKSPFVCPGGLFAGAIHLWINDESYAEADPQCGAMGDVSAATGGVFAFTPAQLAARSTSTSQVLPYSGVTGRPGFGGIFVEKDQ</sequence>
<dbReference type="EnsemblBacteria" id="ABF39421">
    <property type="protein sequence ID" value="ABF39421"/>
    <property type="gene ID" value="Acid345_0416"/>
</dbReference>
<dbReference type="InterPro" id="IPR013783">
    <property type="entry name" value="Ig-like_fold"/>
</dbReference>
<dbReference type="SUPFAM" id="SSF63829">
    <property type="entry name" value="Calcium-dependent phosphotriesterase"/>
    <property type="match status" value="1"/>
</dbReference>
<dbReference type="AlphaFoldDB" id="Q1IUM9"/>
<dbReference type="Gene3D" id="2.120.10.30">
    <property type="entry name" value="TolB, C-terminal domain"/>
    <property type="match status" value="1"/>
</dbReference>
<keyword evidence="1" id="KW-1133">Transmembrane helix</keyword>
<organism evidence="2 3">
    <name type="scientific">Koribacter versatilis (strain Ellin345)</name>
    <dbReference type="NCBI Taxonomy" id="204669"/>
    <lineage>
        <taxon>Bacteria</taxon>
        <taxon>Pseudomonadati</taxon>
        <taxon>Acidobacteriota</taxon>
        <taxon>Terriglobia</taxon>
        <taxon>Terriglobales</taxon>
        <taxon>Candidatus Korobacteraceae</taxon>
        <taxon>Candidatus Korobacter</taxon>
    </lineage>
</organism>
<keyword evidence="3" id="KW-1185">Reference proteome</keyword>
<evidence type="ECO:0000313" key="3">
    <source>
        <dbReference type="Proteomes" id="UP000002432"/>
    </source>
</evidence>
<gene>
    <name evidence="2" type="ordered locus">Acid345_0416</name>
</gene>
<dbReference type="eggNOG" id="COG4447">
    <property type="taxonomic scope" value="Bacteria"/>
</dbReference>
<dbReference type="HOGENOM" id="CLU_408138_0_0_0"/>
<dbReference type="InterPro" id="IPR011042">
    <property type="entry name" value="6-blade_b-propeller_TolB-like"/>
</dbReference>
<protein>
    <recommendedName>
        <fullName evidence="4">Fibronectin, type III</fullName>
    </recommendedName>
</protein>
<dbReference type="KEGG" id="aba:Acid345_0416"/>
<keyword evidence="1" id="KW-0472">Membrane</keyword>
<dbReference type="STRING" id="204669.Acid345_0416"/>
<dbReference type="Proteomes" id="UP000002432">
    <property type="component" value="Chromosome"/>
</dbReference>
<keyword evidence="1" id="KW-0812">Transmembrane</keyword>